<keyword evidence="2" id="KW-0479">Metal-binding</keyword>
<dbReference type="Gene3D" id="3.30.70.270">
    <property type="match status" value="1"/>
</dbReference>
<evidence type="ECO:0000313" key="14">
    <source>
        <dbReference type="Proteomes" id="UP001151760"/>
    </source>
</evidence>
<dbReference type="InterPro" id="IPR000477">
    <property type="entry name" value="RT_dom"/>
</dbReference>
<dbReference type="PANTHER" id="PTHR37984">
    <property type="entry name" value="PROTEIN CBG26694"/>
    <property type="match status" value="1"/>
</dbReference>
<keyword evidence="1" id="KW-0645">Protease</keyword>
<feature type="coiled-coil region" evidence="11">
    <location>
        <begin position="771"/>
        <end position="873"/>
    </location>
</feature>
<reference evidence="13" key="2">
    <citation type="submission" date="2022-01" db="EMBL/GenBank/DDBJ databases">
        <authorList>
            <person name="Yamashiro T."/>
            <person name="Shiraishi A."/>
            <person name="Satake H."/>
            <person name="Nakayama K."/>
        </authorList>
    </citation>
    <scope>NUCLEOTIDE SEQUENCE</scope>
</reference>
<keyword evidence="5" id="KW-0460">Magnesium</keyword>
<proteinExistence type="predicted"/>
<evidence type="ECO:0000256" key="7">
    <source>
        <dbReference type="ARBA" id="ARBA00022918"/>
    </source>
</evidence>
<keyword evidence="9" id="KW-0238">DNA-binding</keyword>
<evidence type="ECO:0000256" key="11">
    <source>
        <dbReference type="SAM" id="Coils"/>
    </source>
</evidence>
<reference evidence="13" key="1">
    <citation type="journal article" date="2022" name="Int. J. Mol. Sci.">
        <title>Draft Genome of Tanacetum Coccineum: Genomic Comparison of Closely Related Tanacetum-Family Plants.</title>
        <authorList>
            <person name="Yamashiro T."/>
            <person name="Shiraishi A."/>
            <person name="Nakayama K."/>
            <person name="Satake H."/>
        </authorList>
    </citation>
    <scope>NUCLEOTIDE SEQUENCE</scope>
</reference>
<dbReference type="Proteomes" id="UP001151760">
    <property type="component" value="Unassembled WGS sequence"/>
</dbReference>
<dbReference type="Gene3D" id="3.10.10.10">
    <property type="entry name" value="HIV Type 1 Reverse Transcriptase, subunit A, domain 1"/>
    <property type="match status" value="1"/>
</dbReference>
<evidence type="ECO:0000259" key="12">
    <source>
        <dbReference type="PROSITE" id="PS50878"/>
    </source>
</evidence>
<organism evidence="13 14">
    <name type="scientific">Tanacetum coccineum</name>
    <dbReference type="NCBI Taxonomy" id="301880"/>
    <lineage>
        <taxon>Eukaryota</taxon>
        <taxon>Viridiplantae</taxon>
        <taxon>Streptophyta</taxon>
        <taxon>Embryophyta</taxon>
        <taxon>Tracheophyta</taxon>
        <taxon>Spermatophyta</taxon>
        <taxon>Magnoliopsida</taxon>
        <taxon>eudicotyledons</taxon>
        <taxon>Gunneridae</taxon>
        <taxon>Pentapetalae</taxon>
        <taxon>asterids</taxon>
        <taxon>campanulids</taxon>
        <taxon>Asterales</taxon>
        <taxon>Asteraceae</taxon>
        <taxon>Asteroideae</taxon>
        <taxon>Anthemideae</taxon>
        <taxon>Anthemidinae</taxon>
        <taxon>Tanacetum</taxon>
    </lineage>
</organism>
<dbReference type="Pfam" id="PF00078">
    <property type="entry name" value="RVT_1"/>
    <property type="match status" value="1"/>
</dbReference>
<dbReference type="PANTHER" id="PTHR37984:SF5">
    <property type="entry name" value="PROTEIN NYNRIN-LIKE"/>
    <property type="match status" value="1"/>
</dbReference>
<dbReference type="Pfam" id="PF24626">
    <property type="entry name" value="SH3_Tf2-1"/>
    <property type="match status" value="1"/>
</dbReference>
<keyword evidence="10" id="KW-0233">DNA recombination</keyword>
<evidence type="ECO:0000313" key="13">
    <source>
        <dbReference type="EMBL" id="GJT19235.1"/>
    </source>
</evidence>
<keyword evidence="11" id="KW-0175">Coiled coil</keyword>
<evidence type="ECO:0000256" key="1">
    <source>
        <dbReference type="ARBA" id="ARBA00022670"/>
    </source>
</evidence>
<evidence type="ECO:0000256" key="4">
    <source>
        <dbReference type="ARBA" id="ARBA00022801"/>
    </source>
</evidence>
<dbReference type="InterPro" id="IPR041588">
    <property type="entry name" value="Integrase_H2C2"/>
</dbReference>
<dbReference type="EMBL" id="BQNB010013701">
    <property type="protein sequence ID" value="GJT19235.1"/>
    <property type="molecule type" value="Genomic_DNA"/>
</dbReference>
<evidence type="ECO:0000256" key="3">
    <source>
        <dbReference type="ARBA" id="ARBA00022750"/>
    </source>
</evidence>
<keyword evidence="8" id="KW-0239">DNA-directed DNA polymerase</keyword>
<dbReference type="InterPro" id="IPR056924">
    <property type="entry name" value="SH3_Tf2-1"/>
</dbReference>
<dbReference type="CDD" id="cd01647">
    <property type="entry name" value="RT_LTR"/>
    <property type="match status" value="1"/>
</dbReference>
<evidence type="ECO:0000256" key="2">
    <source>
        <dbReference type="ARBA" id="ARBA00022723"/>
    </source>
</evidence>
<evidence type="ECO:0000256" key="8">
    <source>
        <dbReference type="ARBA" id="ARBA00022932"/>
    </source>
</evidence>
<evidence type="ECO:0000256" key="9">
    <source>
        <dbReference type="ARBA" id="ARBA00023125"/>
    </source>
</evidence>
<protein>
    <submittedName>
        <fullName evidence="13">Reverse transcriptase domain-containing protein</fullName>
    </submittedName>
</protein>
<keyword evidence="3" id="KW-0064">Aspartyl protease</keyword>
<dbReference type="SUPFAM" id="SSF56672">
    <property type="entry name" value="DNA/RNA polymerases"/>
    <property type="match status" value="1"/>
</dbReference>
<keyword evidence="8" id="KW-0548">Nucleotidyltransferase</keyword>
<dbReference type="InterPro" id="IPR043502">
    <property type="entry name" value="DNA/RNA_pol_sf"/>
</dbReference>
<dbReference type="Pfam" id="PF17921">
    <property type="entry name" value="Integrase_H2C2"/>
    <property type="match status" value="1"/>
</dbReference>
<keyword evidence="14" id="KW-1185">Reference proteome</keyword>
<keyword evidence="7 13" id="KW-0695">RNA-directed DNA polymerase</keyword>
<feature type="domain" description="Reverse transcriptase" evidence="12">
    <location>
        <begin position="145"/>
        <end position="324"/>
    </location>
</feature>
<accession>A0ABQ5BWK6</accession>
<keyword evidence="4" id="KW-0378">Hydrolase</keyword>
<comment type="caution">
    <text evidence="13">The sequence shown here is derived from an EMBL/GenBank/DDBJ whole genome shotgun (WGS) entry which is preliminary data.</text>
</comment>
<dbReference type="GO" id="GO:0003964">
    <property type="term" value="F:RNA-directed DNA polymerase activity"/>
    <property type="evidence" value="ECO:0007669"/>
    <property type="project" value="UniProtKB-KW"/>
</dbReference>
<dbReference type="PROSITE" id="PS50878">
    <property type="entry name" value="RT_POL"/>
    <property type="match status" value="1"/>
</dbReference>
<dbReference type="Gene3D" id="1.10.340.70">
    <property type="match status" value="1"/>
</dbReference>
<name>A0ABQ5BWK6_9ASTR</name>
<gene>
    <name evidence="13" type="ORF">Tco_0877941</name>
</gene>
<sequence length="959" mass="110993">MIFAVTSLKIMEFFSYTHLEDITVRRQDDKLYKFREGDFKRLRREDMLLLLVQGKLTNLNVDERFALMYDKRSKVRLGKIADEMVLSLEHNKTMVLVMMSRSDALHNPRLVHSRFLKDSCFISLGGRDPHGFEAKLNDGGPRPAVSKGHVRESMSPCAVPALLTPKKDGSWRMCVDSRAINKITVRYRFPIPRLDDLLDQISGATIFTKLDLKSGYYQIRLRPGDEWKTAFKTREGLYEWLVMPFGLSNAPSTFMRVMNQLLRPFIGKFVVVYFDDILIYSASFSEHVTHVRQVLTLLRKDSFYAATKKCVFMTPKVLFLGYVVSGEGIQVDESKGFSRSLVPLWPFDELHEGKFICVEEGGQSQLFWLSKIKLTQHHFRHIRTQDKVSHKHGRWLAFLEKFTFVVKHKTGVSNRAADALSRRSNLLVSMQVDVPGLDVICEQLTLDPYFSNVLQGVQSGQYPDFNIHDGFLFKGNQLCIPDTSLRLKIIKELHGEGHVGRDRTLKLVQASYFWPTMRKEVDRYVKRCRICQVSKGTATNACLYMPLPVPLQPWVDISMDFVLGLPRTQRDQKRRQVDFEVGDFVWAILTKDRFPVGEYNKLSAKKIGPLEIVEKINSNAYRLKLPSHIRCSDVFNVKHLLPYHGDSSDDDPVVNSRTNFVYPGENDACPSIEEQAILFLEAQDRVKKGPLFKRMCKRCRILNKHILWINEITSDRNIISYSQYLQESQNAGIQDTNSSALNDLLVLSLVEQMTDHVANLDKENQTNKMVNESLTTELERYKERVTIFEQRLNVDLNKHEKLIDSQMDDLIRNINEKFVAFQQEIDTLKQTLSNQVKEKESLSTTLTVFKTECKEKESKYMDKEIVLENQNKELENTLCKLYRSTQAMHMLTNPQVFYDNTHKQALGYQNPFYLKKAQRIKPTLYDGSVIAKEHDVISMIDDEETLILEEESRSKMLDK</sequence>
<evidence type="ECO:0000256" key="6">
    <source>
        <dbReference type="ARBA" id="ARBA00022908"/>
    </source>
</evidence>
<dbReference type="InterPro" id="IPR050951">
    <property type="entry name" value="Retrovirus_Pol_polyprotein"/>
</dbReference>
<evidence type="ECO:0000256" key="5">
    <source>
        <dbReference type="ARBA" id="ARBA00022842"/>
    </source>
</evidence>
<keyword evidence="6" id="KW-0229">DNA integration</keyword>
<evidence type="ECO:0000256" key="10">
    <source>
        <dbReference type="ARBA" id="ARBA00023172"/>
    </source>
</evidence>
<keyword evidence="8" id="KW-0808">Transferase</keyword>
<dbReference type="InterPro" id="IPR043128">
    <property type="entry name" value="Rev_trsase/Diguanyl_cyclase"/>
</dbReference>